<comment type="caution">
    <text evidence="2">The sequence shown here is derived from an EMBL/GenBank/DDBJ whole genome shotgun (WGS) entry which is preliminary data.</text>
</comment>
<dbReference type="EMBL" id="JWSW01000015">
    <property type="protein sequence ID" value="KIJ88912.1"/>
    <property type="molecule type" value="Genomic_DNA"/>
</dbReference>
<evidence type="ECO:0000313" key="3">
    <source>
        <dbReference type="Proteomes" id="UP000031952"/>
    </source>
</evidence>
<proteinExistence type="predicted"/>
<name>A0A0C2LZS6_9RICK</name>
<dbReference type="Proteomes" id="UP000031952">
    <property type="component" value="Unassembled WGS sequence"/>
</dbReference>
<accession>A0A0C2LZS6</accession>
<protein>
    <recommendedName>
        <fullName evidence="1">PIN domain-containing protein</fullName>
    </recommendedName>
</protein>
<dbReference type="RefSeq" id="WP_041078494.1">
    <property type="nucleotide sequence ID" value="NZ_JWSW01000015.1"/>
</dbReference>
<sequence length="133" mass="14857">MSSHNDKSVILDSSSLIALLAEEKGQEKIIEVLPYAVMSTINIAEVVKFLIDRKGLTREQIHKLIQNLIPTILPFDEEQAFLSGELITKTKQLGLSLGDRACLALALSKHYPVYTAYKAWASLQLSCNIFLIR</sequence>
<dbReference type="Gene3D" id="3.40.50.1010">
    <property type="entry name" value="5'-nuclease"/>
    <property type="match status" value="1"/>
</dbReference>
<dbReference type="SUPFAM" id="SSF88723">
    <property type="entry name" value="PIN domain-like"/>
    <property type="match status" value="1"/>
</dbReference>
<feature type="domain" description="PIN" evidence="1">
    <location>
        <begin position="9"/>
        <end position="110"/>
    </location>
</feature>
<reference evidence="2 3" key="1">
    <citation type="submission" date="2014-12" db="EMBL/GenBank/DDBJ databases">
        <title>Whole genome sequence of Candidatus Rickettsia asemboensis strain NMRCii isolated from cat fleas in west Kenya.</title>
        <authorList>
            <person name="Jima D."/>
            <person name="Luce-Fedrow A."/>
            <person name="Yang Y."/>
            <person name="Maina A.N."/>
            <person name="Snesrud E.C."/>
            <person name="Jarman R.G."/>
            <person name="Richards A.L."/>
            <person name="Hang J."/>
        </authorList>
    </citation>
    <scope>NUCLEOTIDE SEQUENCE [LARGE SCALE GENOMIC DNA]</scope>
    <source>
        <strain evidence="2 3">NMRCii</strain>
    </source>
</reference>
<dbReference type="InterPro" id="IPR002716">
    <property type="entry name" value="PIN_dom"/>
</dbReference>
<keyword evidence="3" id="KW-1185">Reference proteome</keyword>
<evidence type="ECO:0000259" key="1">
    <source>
        <dbReference type="Pfam" id="PF01850"/>
    </source>
</evidence>
<dbReference type="InterPro" id="IPR029060">
    <property type="entry name" value="PIN-like_dom_sf"/>
</dbReference>
<organism evidence="2 3">
    <name type="scientific">Rickettsia asembonensis</name>
    <dbReference type="NCBI Taxonomy" id="1068590"/>
    <lineage>
        <taxon>Bacteria</taxon>
        <taxon>Pseudomonadati</taxon>
        <taxon>Pseudomonadota</taxon>
        <taxon>Alphaproteobacteria</taxon>
        <taxon>Rickettsiales</taxon>
        <taxon>Rickettsiaceae</taxon>
        <taxon>Rickettsieae</taxon>
        <taxon>Rickettsia</taxon>
        <taxon>spotted fever group</taxon>
    </lineage>
</organism>
<evidence type="ECO:0000313" key="2">
    <source>
        <dbReference type="EMBL" id="KIJ88912.1"/>
    </source>
</evidence>
<gene>
    <name evidence="2" type="ORF">SB78_02735</name>
</gene>
<dbReference type="AlphaFoldDB" id="A0A0C2LZS6"/>
<dbReference type="CDD" id="cd18682">
    <property type="entry name" value="PIN_VapC-like"/>
    <property type="match status" value="1"/>
</dbReference>
<dbReference type="Pfam" id="PF01850">
    <property type="entry name" value="PIN"/>
    <property type="match status" value="1"/>
</dbReference>